<feature type="compositionally biased region" description="Polar residues" evidence="15">
    <location>
        <begin position="417"/>
        <end position="428"/>
    </location>
</feature>
<dbReference type="PANTHER" id="PTHR24346:SF36">
    <property type="entry name" value="SERINE_THREONINE-PROTEIN KINASE BRSK1 ISOFORM X1-RELATED"/>
    <property type="match status" value="1"/>
</dbReference>
<dbReference type="FunFam" id="3.30.200.20:FF:000003">
    <property type="entry name" value="Non-specific serine/threonine protein kinase"/>
    <property type="match status" value="1"/>
</dbReference>
<evidence type="ECO:0000256" key="10">
    <source>
        <dbReference type="ARBA" id="ARBA00022842"/>
    </source>
</evidence>
<feature type="compositionally biased region" description="Gly residues" evidence="15">
    <location>
        <begin position="437"/>
        <end position="446"/>
    </location>
</feature>
<dbReference type="PROSITE" id="PS50011">
    <property type="entry name" value="PROTEIN_KINASE_DOM"/>
    <property type="match status" value="1"/>
</dbReference>
<keyword evidence="8" id="KW-0418">Kinase</keyword>
<dbReference type="FunCoup" id="E9FRJ6">
    <property type="interactions" value="286"/>
</dbReference>
<protein>
    <recommendedName>
        <fullName evidence="3">non-specific serine/threonine protein kinase</fullName>
        <ecNumber evidence="3">2.7.11.1</ecNumber>
    </recommendedName>
</protein>
<dbReference type="SMART" id="SM00220">
    <property type="entry name" value="S_TKc"/>
    <property type="match status" value="1"/>
</dbReference>
<evidence type="ECO:0000313" key="18">
    <source>
        <dbReference type="Proteomes" id="UP000000305"/>
    </source>
</evidence>
<dbReference type="GO" id="GO:0007409">
    <property type="term" value="P:axonogenesis"/>
    <property type="evidence" value="ECO:0000318"/>
    <property type="project" value="GO_Central"/>
</dbReference>
<evidence type="ECO:0000256" key="11">
    <source>
        <dbReference type="ARBA" id="ARBA00022902"/>
    </source>
</evidence>
<dbReference type="STRING" id="6669.E9FRJ6"/>
<evidence type="ECO:0000256" key="2">
    <source>
        <dbReference type="ARBA" id="ARBA00006234"/>
    </source>
</evidence>
<dbReference type="EC" id="2.7.11.1" evidence="3"/>
<dbReference type="InParanoid" id="E9FRJ6"/>
<comment type="cofactor">
    <cofactor evidence="1">
        <name>Mg(2+)</name>
        <dbReference type="ChEBI" id="CHEBI:18420"/>
    </cofactor>
</comment>
<dbReference type="SUPFAM" id="SSF56112">
    <property type="entry name" value="Protein kinase-like (PK-like)"/>
    <property type="match status" value="1"/>
</dbReference>
<dbReference type="GO" id="GO:0046872">
    <property type="term" value="F:metal ion binding"/>
    <property type="evidence" value="ECO:0007669"/>
    <property type="project" value="UniProtKB-KW"/>
</dbReference>
<keyword evidence="4" id="KW-0723">Serine/threonine-protein kinase</keyword>
<evidence type="ECO:0000256" key="3">
    <source>
        <dbReference type="ARBA" id="ARBA00012513"/>
    </source>
</evidence>
<dbReference type="CDD" id="cd14081">
    <property type="entry name" value="STKc_BRSK1_2"/>
    <property type="match status" value="1"/>
</dbReference>
<dbReference type="GO" id="GO:0000086">
    <property type="term" value="P:G2/M transition of mitotic cell cycle"/>
    <property type="evidence" value="ECO:0000318"/>
    <property type="project" value="GO_Central"/>
</dbReference>
<dbReference type="PANTHER" id="PTHR24346">
    <property type="entry name" value="MAP/MICROTUBULE AFFINITY-REGULATING KINASE"/>
    <property type="match status" value="1"/>
</dbReference>
<keyword evidence="11" id="KW-0524">Neurogenesis</keyword>
<feature type="non-terminal residue" evidence="17">
    <location>
        <position position="633"/>
    </location>
</feature>
<evidence type="ECO:0000256" key="14">
    <source>
        <dbReference type="PROSITE-ProRule" id="PRU10141"/>
    </source>
</evidence>
<feature type="region of interest" description="Disordered" evidence="15">
    <location>
        <begin position="411"/>
        <end position="472"/>
    </location>
</feature>
<dbReference type="Gene3D" id="1.10.510.10">
    <property type="entry name" value="Transferase(Phosphotransferase) domain 1"/>
    <property type="match status" value="1"/>
</dbReference>
<dbReference type="GO" id="GO:0005524">
    <property type="term" value="F:ATP binding"/>
    <property type="evidence" value="ECO:0007669"/>
    <property type="project" value="UniProtKB-UniRule"/>
</dbReference>
<dbReference type="InterPro" id="IPR048622">
    <property type="entry name" value="BRSK1_2-like_UBA"/>
</dbReference>
<dbReference type="AlphaFoldDB" id="E9FRJ6"/>
<dbReference type="PROSITE" id="PS00108">
    <property type="entry name" value="PROTEIN_KINASE_ST"/>
    <property type="match status" value="1"/>
</dbReference>
<dbReference type="OMA" id="DTHCVPV"/>
<evidence type="ECO:0000313" key="17">
    <source>
        <dbReference type="EMBL" id="EFX90176.1"/>
    </source>
</evidence>
<dbReference type="GO" id="GO:0030010">
    <property type="term" value="P:establishment of cell polarity"/>
    <property type="evidence" value="ECO:0000318"/>
    <property type="project" value="GO_Central"/>
</dbReference>
<dbReference type="GO" id="GO:0050321">
    <property type="term" value="F:tau-protein kinase activity"/>
    <property type="evidence" value="ECO:0000318"/>
    <property type="project" value="GO_Central"/>
</dbReference>
<feature type="binding site" evidence="14">
    <location>
        <position position="48"/>
    </location>
    <ligand>
        <name>ATP</name>
        <dbReference type="ChEBI" id="CHEBI:30616"/>
    </ligand>
</feature>
<evidence type="ECO:0000256" key="6">
    <source>
        <dbReference type="ARBA" id="ARBA00022723"/>
    </source>
</evidence>
<dbReference type="FunFam" id="1.10.510.10:FF:000064">
    <property type="entry name" value="BR serine/threonine-protein kinase 2"/>
    <property type="match status" value="1"/>
</dbReference>
<comment type="catalytic activity">
    <reaction evidence="13">
        <text>L-seryl-[protein] + ATP = O-phospho-L-seryl-[protein] + ADP + H(+)</text>
        <dbReference type="Rhea" id="RHEA:17989"/>
        <dbReference type="Rhea" id="RHEA-COMP:9863"/>
        <dbReference type="Rhea" id="RHEA-COMP:11604"/>
        <dbReference type="ChEBI" id="CHEBI:15378"/>
        <dbReference type="ChEBI" id="CHEBI:29999"/>
        <dbReference type="ChEBI" id="CHEBI:30616"/>
        <dbReference type="ChEBI" id="CHEBI:83421"/>
        <dbReference type="ChEBI" id="CHEBI:456216"/>
        <dbReference type="EC" id="2.7.11.1"/>
    </reaction>
</comment>
<comment type="similarity">
    <text evidence="2">Belongs to the protein kinase superfamily. CAMK Ser/Thr protein kinase family. SNF1 subfamily.</text>
</comment>
<evidence type="ECO:0000256" key="15">
    <source>
        <dbReference type="SAM" id="MobiDB-lite"/>
    </source>
</evidence>
<evidence type="ECO:0000256" key="12">
    <source>
        <dbReference type="ARBA" id="ARBA00047899"/>
    </source>
</evidence>
<proteinExistence type="inferred from homology"/>
<dbReference type="InterPro" id="IPR000719">
    <property type="entry name" value="Prot_kinase_dom"/>
</dbReference>
<dbReference type="EMBL" id="GL732523">
    <property type="protein sequence ID" value="EFX90176.1"/>
    <property type="molecule type" value="Genomic_DNA"/>
</dbReference>
<keyword evidence="7 14" id="KW-0547">Nucleotide-binding</keyword>
<dbReference type="OrthoDB" id="504170at2759"/>
<dbReference type="InterPro" id="IPR017441">
    <property type="entry name" value="Protein_kinase_ATP_BS"/>
</dbReference>
<reference evidence="17 18" key="1">
    <citation type="journal article" date="2011" name="Science">
        <title>The ecoresponsive genome of Daphnia pulex.</title>
        <authorList>
            <person name="Colbourne J.K."/>
            <person name="Pfrender M.E."/>
            <person name="Gilbert D."/>
            <person name="Thomas W.K."/>
            <person name="Tucker A."/>
            <person name="Oakley T.H."/>
            <person name="Tokishita S."/>
            <person name="Aerts A."/>
            <person name="Arnold G.J."/>
            <person name="Basu M.K."/>
            <person name="Bauer D.J."/>
            <person name="Caceres C.E."/>
            <person name="Carmel L."/>
            <person name="Casola C."/>
            <person name="Choi J.H."/>
            <person name="Detter J.C."/>
            <person name="Dong Q."/>
            <person name="Dusheyko S."/>
            <person name="Eads B.D."/>
            <person name="Frohlich T."/>
            <person name="Geiler-Samerotte K.A."/>
            <person name="Gerlach D."/>
            <person name="Hatcher P."/>
            <person name="Jogdeo S."/>
            <person name="Krijgsveld J."/>
            <person name="Kriventseva E.V."/>
            <person name="Kultz D."/>
            <person name="Laforsch C."/>
            <person name="Lindquist E."/>
            <person name="Lopez J."/>
            <person name="Manak J.R."/>
            <person name="Muller J."/>
            <person name="Pangilinan J."/>
            <person name="Patwardhan R.P."/>
            <person name="Pitluck S."/>
            <person name="Pritham E.J."/>
            <person name="Rechtsteiner A."/>
            <person name="Rho M."/>
            <person name="Rogozin I.B."/>
            <person name="Sakarya O."/>
            <person name="Salamov A."/>
            <person name="Schaack S."/>
            <person name="Shapiro H."/>
            <person name="Shiga Y."/>
            <person name="Skalitzky C."/>
            <person name="Smith Z."/>
            <person name="Souvorov A."/>
            <person name="Sung W."/>
            <person name="Tang Z."/>
            <person name="Tsuchiya D."/>
            <person name="Tu H."/>
            <person name="Vos H."/>
            <person name="Wang M."/>
            <person name="Wolf Y.I."/>
            <person name="Yamagata H."/>
            <person name="Yamada T."/>
            <person name="Ye Y."/>
            <person name="Shaw J.R."/>
            <person name="Andrews J."/>
            <person name="Crease T.J."/>
            <person name="Tang H."/>
            <person name="Lucas S.M."/>
            <person name="Robertson H.M."/>
            <person name="Bork P."/>
            <person name="Koonin E.V."/>
            <person name="Zdobnov E.M."/>
            <person name="Grigoriev I.V."/>
            <person name="Lynch M."/>
            <person name="Boore J.L."/>
        </authorList>
    </citation>
    <scope>NUCLEOTIDE SEQUENCE [LARGE SCALE GENOMIC DNA]</scope>
</reference>
<dbReference type="Pfam" id="PF21115">
    <property type="entry name" value="UBA_BRSK"/>
    <property type="match status" value="1"/>
</dbReference>
<evidence type="ECO:0000256" key="7">
    <source>
        <dbReference type="ARBA" id="ARBA00022741"/>
    </source>
</evidence>
<dbReference type="PROSITE" id="PS00107">
    <property type="entry name" value="PROTEIN_KINASE_ATP"/>
    <property type="match status" value="1"/>
</dbReference>
<dbReference type="Proteomes" id="UP000000305">
    <property type="component" value="Unassembled WGS sequence"/>
</dbReference>
<dbReference type="KEGG" id="dpx:DAPPUDRAFT_40070"/>
<evidence type="ECO:0000256" key="5">
    <source>
        <dbReference type="ARBA" id="ARBA00022679"/>
    </source>
</evidence>
<keyword evidence="10" id="KW-0460">Magnesium</keyword>
<dbReference type="InterPro" id="IPR011009">
    <property type="entry name" value="Kinase-like_dom_sf"/>
</dbReference>
<keyword evidence="9 14" id="KW-0067">ATP-binding</keyword>
<dbReference type="HOGENOM" id="CLU_000288_156_2_1"/>
<comment type="catalytic activity">
    <reaction evidence="12">
        <text>L-threonyl-[protein] + ATP = O-phospho-L-threonyl-[protein] + ADP + H(+)</text>
        <dbReference type="Rhea" id="RHEA:46608"/>
        <dbReference type="Rhea" id="RHEA-COMP:11060"/>
        <dbReference type="Rhea" id="RHEA-COMP:11605"/>
        <dbReference type="ChEBI" id="CHEBI:15378"/>
        <dbReference type="ChEBI" id="CHEBI:30013"/>
        <dbReference type="ChEBI" id="CHEBI:30616"/>
        <dbReference type="ChEBI" id="CHEBI:61977"/>
        <dbReference type="ChEBI" id="CHEBI:456216"/>
        <dbReference type="EC" id="2.7.11.1"/>
    </reaction>
</comment>
<evidence type="ECO:0000256" key="8">
    <source>
        <dbReference type="ARBA" id="ARBA00022777"/>
    </source>
</evidence>
<evidence type="ECO:0000256" key="1">
    <source>
        <dbReference type="ARBA" id="ARBA00001946"/>
    </source>
</evidence>
<dbReference type="Pfam" id="PF00069">
    <property type="entry name" value="Pkinase"/>
    <property type="match status" value="1"/>
</dbReference>
<feature type="domain" description="Protein kinase" evidence="16">
    <location>
        <begin position="19"/>
        <end position="270"/>
    </location>
</feature>
<evidence type="ECO:0000256" key="9">
    <source>
        <dbReference type="ARBA" id="ARBA00022840"/>
    </source>
</evidence>
<evidence type="ECO:0000259" key="16">
    <source>
        <dbReference type="PROSITE" id="PS50011"/>
    </source>
</evidence>
<keyword evidence="6" id="KW-0479">Metal-binding</keyword>
<dbReference type="CDD" id="cd14340">
    <property type="entry name" value="UBA_BRSK"/>
    <property type="match status" value="1"/>
</dbReference>
<sequence>MQRDNHGSGIDPRQYVGPYRMDKTLGKGQTGLVKLGVHCVAGKKVAIKIINREKLSESVLQKVEREIAIMKLIEHPHVLGLYDVYENKKYLYLVLEHVSGGELFDYLVKKGRLTPKEARRFFRQIISALDFCHSHSICHRDLKPENLLLDDKNNIKIADFGMASLQPEGSMLETSCGSPHYACPEVIRGEKYDGRRADVWSCGVILYALLVGALPFDDDNLRQLLEKVKRGVYHIPHFVPPECQSLLRGMIEVNPEKRMTLAEIHRHTWVVAGSAGCRGGELELELPMMSVVQTRILPTEDDCDPDVLQAITSLGCFKDRKKLIQELLNPNHNTEKVIYFLLLDRKKRRPACEDDAELVVRTQQPRNENIDPPKKRIDTLKVNGPVTAQFQLSQGSPIIARRQVYNNVSGNAGCGSGTSPSRNVSSKTPAANNGGAPSLGGGGGGQQQLAGDGSYLQGTSTPPGSPNPWRTRLTTTIKNSFLGSPRFHRRKLLQGDEVSLTPEPESSPELTKRSWFGTLMGSERDETYTILVKGKPLASVKADLIHAFLSIADLNHSVASPMSFKVEYRRGTSGPAMFQRHVRFNVDIAAIGQHETKGERCAEIDILYAVTFVLIAGNLRRFRRLCELIQVQV</sequence>
<evidence type="ECO:0000256" key="13">
    <source>
        <dbReference type="ARBA" id="ARBA00048679"/>
    </source>
</evidence>
<dbReference type="PhylomeDB" id="E9FRJ6"/>
<keyword evidence="5" id="KW-0808">Transferase</keyword>
<dbReference type="eggNOG" id="KOG0588">
    <property type="taxonomic scope" value="Eukaryota"/>
</dbReference>
<evidence type="ECO:0000256" key="4">
    <source>
        <dbReference type="ARBA" id="ARBA00022527"/>
    </source>
</evidence>
<keyword evidence="18" id="KW-1185">Reference proteome</keyword>
<gene>
    <name evidence="17" type="ORF">DAPPUDRAFT_40070</name>
</gene>
<dbReference type="InterPro" id="IPR008271">
    <property type="entry name" value="Ser/Thr_kinase_AS"/>
</dbReference>
<organism evidence="17 18">
    <name type="scientific">Daphnia pulex</name>
    <name type="common">Water flea</name>
    <dbReference type="NCBI Taxonomy" id="6669"/>
    <lineage>
        <taxon>Eukaryota</taxon>
        <taxon>Metazoa</taxon>
        <taxon>Ecdysozoa</taxon>
        <taxon>Arthropoda</taxon>
        <taxon>Crustacea</taxon>
        <taxon>Branchiopoda</taxon>
        <taxon>Diplostraca</taxon>
        <taxon>Cladocera</taxon>
        <taxon>Anomopoda</taxon>
        <taxon>Daphniidae</taxon>
        <taxon>Daphnia</taxon>
    </lineage>
</organism>
<dbReference type="Pfam" id="PF21122">
    <property type="entry name" value="KA1_BRSK"/>
    <property type="match status" value="1"/>
</dbReference>
<name>E9FRJ6_DAPPU</name>
<accession>E9FRJ6</accession>